<keyword evidence="2" id="KW-1185">Reference proteome</keyword>
<dbReference type="Proteomes" id="UP000032417">
    <property type="component" value="Chromosome 1"/>
</dbReference>
<dbReference type="AlphaFoldDB" id="A0A098C068"/>
<dbReference type="HOGENOM" id="CLU_2410738_0_0_10"/>
<accession>A0A098C068</accession>
<protein>
    <submittedName>
        <fullName evidence="1">Uncharacterized protein</fullName>
    </submittedName>
</protein>
<sequence>MLLTKNSCRTCHTSFKTFGRWDPTKEYRLSHLCSFETGDIRKKIKELNNFDIIILGAIGQVFGDYFTTLTILDRCLKKTVSLLLTMGWCFHR</sequence>
<proteinExistence type="predicted"/>
<gene>
    <name evidence="1" type="ORF">ING2E5B_1060</name>
</gene>
<dbReference type="STRING" id="1562970.ING2E5B_1060"/>
<evidence type="ECO:0000313" key="1">
    <source>
        <dbReference type="EMBL" id="CEA15813.1"/>
    </source>
</evidence>
<name>A0A098C068_9BACT</name>
<organism evidence="1 2">
    <name type="scientific">Fermentimonas caenicola</name>
    <dbReference type="NCBI Taxonomy" id="1562970"/>
    <lineage>
        <taxon>Bacteria</taxon>
        <taxon>Pseudomonadati</taxon>
        <taxon>Bacteroidota</taxon>
        <taxon>Bacteroidia</taxon>
        <taxon>Bacteroidales</taxon>
        <taxon>Dysgonomonadaceae</taxon>
        <taxon>Fermentimonas</taxon>
    </lineage>
</organism>
<dbReference type="EMBL" id="LN515532">
    <property type="protein sequence ID" value="CEA15813.1"/>
    <property type="molecule type" value="Genomic_DNA"/>
</dbReference>
<dbReference type="KEGG" id="pbt:ING2E5B_1060"/>
<reference evidence="1 2" key="1">
    <citation type="submission" date="2014-08" db="EMBL/GenBank/DDBJ databases">
        <authorList>
            <person name="Wibberg D."/>
        </authorList>
    </citation>
    <scope>NUCLEOTIDE SEQUENCE [LARGE SCALE GENOMIC DNA]</scope>
    <source>
        <strain evidence="2">ING2-E5B</strain>
    </source>
</reference>
<evidence type="ECO:0000313" key="2">
    <source>
        <dbReference type="Proteomes" id="UP000032417"/>
    </source>
</evidence>